<evidence type="ECO:0000256" key="2">
    <source>
        <dbReference type="ARBA" id="ARBA00010077"/>
    </source>
</evidence>
<comment type="caution">
    <text evidence="7">The sequence shown here is derived from an EMBL/GenBank/DDBJ whole genome shotgun (WGS) entry which is preliminary data.</text>
</comment>
<dbReference type="EMBL" id="BSXW01000053">
    <property type="protein sequence ID" value="GMF10740.1"/>
    <property type="molecule type" value="Genomic_DNA"/>
</dbReference>
<organism evidence="7 8">
    <name type="scientific">Phytophthora lilii</name>
    <dbReference type="NCBI Taxonomy" id="2077276"/>
    <lineage>
        <taxon>Eukaryota</taxon>
        <taxon>Sar</taxon>
        <taxon>Stramenopiles</taxon>
        <taxon>Oomycota</taxon>
        <taxon>Peronosporomycetes</taxon>
        <taxon>Peronosporales</taxon>
        <taxon>Peronosporaceae</taxon>
        <taxon>Phytophthora</taxon>
    </lineage>
</organism>
<evidence type="ECO:0000256" key="4">
    <source>
        <dbReference type="ARBA" id="ARBA00023242"/>
    </source>
</evidence>
<dbReference type="OrthoDB" id="28455at2759"/>
<dbReference type="GO" id="GO:0005634">
    <property type="term" value="C:nucleus"/>
    <property type="evidence" value="ECO:0007669"/>
    <property type="project" value="UniProtKB-SubCell"/>
</dbReference>
<feature type="region of interest" description="Disordered" evidence="6">
    <location>
        <begin position="152"/>
        <end position="323"/>
    </location>
</feature>
<evidence type="ECO:0000256" key="3">
    <source>
        <dbReference type="ARBA" id="ARBA00022517"/>
    </source>
</evidence>
<evidence type="ECO:0000256" key="5">
    <source>
        <dbReference type="RuleBase" id="RU364132"/>
    </source>
</evidence>
<dbReference type="InterPro" id="IPR007023">
    <property type="entry name" value="Ribosom_reg"/>
</dbReference>
<gene>
    <name evidence="7" type="ORF">Plil01_000151500</name>
</gene>
<evidence type="ECO:0000313" key="7">
    <source>
        <dbReference type="EMBL" id="GMF10740.1"/>
    </source>
</evidence>
<accession>A0A9W6TFI9</accession>
<evidence type="ECO:0000256" key="6">
    <source>
        <dbReference type="SAM" id="MobiDB-lite"/>
    </source>
</evidence>
<name>A0A9W6TFI9_9STRA</name>
<feature type="compositionally biased region" description="Basic and acidic residues" evidence="6">
    <location>
        <begin position="235"/>
        <end position="247"/>
    </location>
</feature>
<reference evidence="7" key="1">
    <citation type="submission" date="2023-04" db="EMBL/GenBank/DDBJ databases">
        <title>Phytophthora lilii NBRC 32176.</title>
        <authorList>
            <person name="Ichikawa N."/>
            <person name="Sato H."/>
            <person name="Tonouchi N."/>
        </authorList>
    </citation>
    <scope>NUCLEOTIDE SEQUENCE</scope>
    <source>
        <strain evidence="7">NBRC 32176</strain>
    </source>
</reference>
<comment type="similarity">
    <text evidence="2 5">Belongs to the RRS1 family.</text>
</comment>
<dbReference type="Proteomes" id="UP001165083">
    <property type="component" value="Unassembled WGS sequence"/>
</dbReference>
<comment type="function">
    <text evidence="5">Involved in ribosomal large subunit assembly.</text>
</comment>
<feature type="compositionally biased region" description="Basic and acidic residues" evidence="6">
    <location>
        <begin position="207"/>
        <end position="224"/>
    </location>
</feature>
<comment type="subcellular location">
    <subcellularLocation>
        <location evidence="1 5">Nucleus</location>
    </subcellularLocation>
</comment>
<evidence type="ECO:0000313" key="8">
    <source>
        <dbReference type="Proteomes" id="UP001165083"/>
    </source>
</evidence>
<protein>
    <recommendedName>
        <fullName evidence="5">Ribosome biogenesis regulatory protein</fullName>
    </recommendedName>
</protein>
<keyword evidence="3 5" id="KW-0690">Ribosome biogenesis</keyword>
<dbReference type="Pfam" id="PF04939">
    <property type="entry name" value="RRS1"/>
    <property type="match status" value="1"/>
</dbReference>
<feature type="compositionally biased region" description="Basic and acidic residues" evidence="6">
    <location>
        <begin position="152"/>
        <end position="173"/>
    </location>
</feature>
<evidence type="ECO:0000256" key="1">
    <source>
        <dbReference type="ARBA" id="ARBA00004123"/>
    </source>
</evidence>
<feature type="compositionally biased region" description="Basic residues" evidence="6">
    <location>
        <begin position="301"/>
        <end position="323"/>
    </location>
</feature>
<dbReference type="GO" id="GO:0042254">
    <property type="term" value="P:ribosome biogenesis"/>
    <property type="evidence" value="ECO:0007669"/>
    <property type="project" value="UniProtKB-KW"/>
</dbReference>
<dbReference type="AlphaFoldDB" id="A0A9W6TFI9"/>
<proteinExistence type="inferred from homology"/>
<keyword evidence="4 5" id="KW-0539">Nucleus</keyword>
<keyword evidence="8" id="KW-1185">Reference proteome</keyword>
<sequence>MVVKASEIAPAAFAVGRTSDVQKEDDLTYDLGNLAAFDTHPFAYQSEKELALHARENVQLLVNRIFELPREMSDMGPLAQLPEPSTVLPREKPLPKPKVETKWEKFAKEKGIDKRKKSRKVFDEATGEWSHSWGYQRAGDDMKDWAVEMKEGDMEDPWTKRKQEKRARVDKNQRAQANNLKQGRGKQLAGIAGRTPTGIPVELMNTDDVKAKQRGKEGTNKTLEKVQFSTASMGKFDKMREGESERKVKGKRNHFLPTTGAETTEKERSMNALKRVLGREENAGKNKGKNLDDDEEGEGGKKKKKGKKLKNITKGAAKKRRMK</sequence>